<name>A0ABV0XUC1_9TELE</name>
<reference evidence="1 2" key="1">
    <citation type="submission" date="2021-06" db="EMBL/GenBank/DDBJ databases">
        <authorList>
            <person name="Palmer J.M."/>
        </authorList>
    </citation>
    <scope>NUCLEOTIDE SEQUENCE [LARGE SCALE GENOMIC DNA]</scope>
    <source>
        <strain evidence="1 2">AS_MEX2019</strain>
        <tissue evidence="1">Muscle</tissue>
    </source>
</reference>
<gene>
    <name evidence="1" type="ORF">AMECASPLE_028101</name>
</gene>
<keyword evidence="2" id="KW-1185">Reference proteome</keyword>
<evidence type="ECO:0000313" key="1">
    <source>
        <dbReference type="EMBL" id="MEQ2285071.1"/>
    </source>
</evidence>
<organism evidence="1 2">
    <name type="scientific">Ameca splendens</name>
    <dbReference type="NCBI Taxonomy" id="208324"/>
    <lineage>
        <taxon>Eukaryota</taxon>
        <taxon>Metazoa</taxon>
        <taxon>Chordata</taxon>
        <taxon>Craniata</taxon>
        <taxon>Vertebrata</taxon>
        <taxon>Euteleostomi</taxon>
        <taxon>Actinopterygii</taxon>
        <taxon>Neopterygii</taxon>
        <taxon>Teleostei</taxon>
        <taxon>Neoteleostei</taxon>
        <taxon>Acanthomorphata</taxon>
        <taxon>Ovalentaria</taxon>
        <taxon>Atherinomorphae</taxon>
        <taxon>Cyprinodontiformes</taxon>
        <taxon>Goodeidae</taxon>
        <taxon>Ameca</taxon>
    </lineage>
</organism>
<protein>
    <submittedName>
        <fullName evidence="1">Uncharacterized protein</fullName>
    </submittedName>
</protein>
<evidence type="ECO:0000313" key="2">
    <source>
        <dbReference type="Proteomes" id="UP001469553"/>
    </source>
</evidence>
<accession>A0ABV0XUC1</accession>
<comment type="caution">
    <text evidence="1">The sequence shown here is derived from an EMBL/GenBank/DDBJ whole genome shotgun (WGS) entry which is preliminary data.</text>
</comment>
<proteinExistence type="predicted"/>
<dbReference type="EMBL" id="JAHRIP010012460">
    <property type="protein sequence ID" value="MEQ2285071.1"/>
    <property type="molecule type" value="Genomic_DNA"/>
</dbReference>
<sequence length="113" mass="12550">MSSRQSLTPSAALRGLHGKTFSRVWRRSRRGLQLDSVVQDPPLTDQYSGHGLKLLHPCVRPLLNLRRHKSSKLLLIGSKSHFLPDITDFGILFGNQGPISGGRMERHGICNLG</sequence>
<dbReference type="Proteomes" id="UP001469553">
    <property type="component" value="Unassembled WGS sequence"/>
</dbReference>